<name>A0ACB9AU88_9ASTR</name>
<evidence type="ECO:0000313" key="2">
    <source>
        <dbReference type="Proteomes" id="UP001056120"/>
    </source>
</evidence>
<sequence length="206" mass="23291">MKTTIQCVMDQGAIDVNQIKDARMIKAFRKWTAGFTRQQHPTVIEVLLKSDQDNDVTGHCMPNLIYLAREKNKANPHHFKAGALNALIRVSAVITNAPIFLTLDCDMYSNDPKTPLRALCHFMNPNNDPKLAFVQFPQRFDNLNENDIYAGQQVVETRACTIGMDGLGGVFFMGTGGFFRRQALIEYPTEAHGLWKNRVNTEMLSR</sequence>
<reference evidence="2" key="1">
    <citation type="journal article" date="2022" name="Mol. Ecol. Resour.">
        <title>The genomes of chicory, endive, great burdock and yacon provide insights into Asteraceae palaeo-polyploidization history and plant inulin production.</title>
        <authorList>
            <person name="Fan W."/>
            <person name="Wang S."/>
            <person name="Wang H."/>
            <person name="Wang A."/>
            <person name="Jiang F."/>
            <person name="Liu H."/>
            <person name="Zhao H."/>
            <person name="Xu D."/>
            <person name="Zhang Y."/>
        </authorList>
    </citation>
    <scope>NUCLEOTIDE SEQUENCE [LARGE SCALE GENOMIC DNA]</scope>
    <source>
        <strain evidence="2">cv. Yunnan</strain>
    </source>
</reference>
<evidence type="ECO:0000313" key="1">
    <source>
        <dbReference type="EMBL" id="KAI3713510.1"/>
    </source>
</evidence>
<comment type="caution">
    <text evidence="1">The sequence shown here is derived from an EMBL/GenBank/DDBJ whole genome shotgun (WGS) entry which is preliminary data.</text>
</comment>
<gene>
    <name evidence="1" type="ORF">L1987_72088</name>
</gene>
<protein>
    <submittedName>
        <fullName evidence="1">Uncharacterized protein</fullName>
    </submittedName>
</protein>
<organism evidence="1 2">
    <name type="scientific">Smallanthus sonchifolius</name>
    <dbReference type="NCBI Taxonomy" id="185202"/>
    <lineage>
        <taxon>Eukaryota</taxon>
        <taxon>Viridiplantae</taxon>
        <taxon>Streptophyta</taxon>
        <taxon>Embryophyta</taxon>
        <taxon>Tracheophyta</taxon>
        <taxon>Spermatophyta</taxon>
        <taxon>Magnoliopsida</taxon>
        <taxon>eudicotyledons</taxon>
        <taxon>Gunneridae</taxon>
        <taxon>Pentapetalae</taxon>
        <taxon>asterids</taxon>
        <taxon>campanulids</taxon>
        <taxon>Asterales</taxon>
        <taxon>Asteraceae</taxon>
        <taxon>Asteroideae</taxon>
        <taxon>Heliantheae alliance</taxon>
        <taxon>Millerieae</taxon>
        <taxon>Smallanthus</taxon>
    </lineage>
</organism>
<keyword evidence="2" id="KW-1185">Reference proteome</keyword>
<reference evidence="1 2" key="2">
    <citation type="journal article" date="2022" name="Mol. Ecol. Resour.">
        <title>The genomes of chicory, endive, great burdock and yacon provide insights into Asteraceae paleo-polyploidization history and plant inulin production.</title>
        <authorList>
            <person name="Fan W."/>
            <person name="Wang S."/>
            <person name="Wang H."/>
            <person name="Wang A."/>
            <person name="Jiang F."/>
            <person name="Liu H."/>
            <person name="Zhao H."/>
            <person name="Xu D."/>
            <person name="Zhang Y."/>
        </authorList>
    </citation>
    <scope>NUCLEOTIDE SEQUENCE [LARGE SCALE GENOMIC DNA]</scope>
    <source>
        <strain evidence="2">cv. Yunnan</strain>
        <tissue evidence="1">Leaves</tissue>
    </source>
</reference>
<proteinExistence type="predicted"/>
<dbReference type="Proteomes" id="UP001056120">
    <property type="component" value="Linkage Group LG24"/>
</dbReference>
<dbReference type="EMBL" id="CM042041">
    <property type="protein sequence ID" value="KAI3713510.1"/>
    <property type="molecule type" value="Genomic_DNA"/>
</dbReference>
<accession>A0ACB9AU88</accession>